<keyword evidence="13" id="KW-1185">Reference proteome</keyword>
<comment type="subcellular location">
    <subcellularLocation>
        <location evidence="1">Periplasm</location>
    </subcellularLocation>
</comment>
<reference evidence="12" key="2">
    <citation type="submission" date="2021-08" db="EMBL/GenBank/DDBJ databases">
        <authorList>
            <person name="Tani A."/>
            <person name="Ola A."/>
            <person name="Ogura Y."/>
            <person name="Katsura K."/>
            <person name="Hayashi T."/>
        </authorList>
    </citation>
    <scope>NUCLEOTIDE SEQUENCE</scope>
    <source>
        <strain evidence="12">NBRC 103626</strain>
    </source>
</reference>
<dbReference type="EMBL" id="BPQM01000028">
    <property type="protein sequence ID" value="GJD78192.1"/>
    <property type="molecule type" value="Genomic_DNA"/>
</dbReference>
<feature type="domain" description="Cytochrome c" evidence="11">
    <location>
        <begin position="20"/>
        <end position="101"/>
    </location>
</feature>
<feature type="binding site" description="covalent" evidence="8">
    <location>
        <position position="38"/>
    </location>
    <ligand>
        <name>heme c</name>
        <dbReference type="ChEBI" id="CHEBI:61717"/>
        <label>1</label>
    </ligand>
</feature>
<dbReference type="InterPro" id="IPR009056">
    <property type="entry name" value="Cyt_c-like_dom"/>
</dbReference>
<keyword evidence="3 8" id="KW-0349">Heme</keyword>
<feature type="signal peptide" evidence="10">
    <location>
        <begin position="1"/>
        <end position="21"/>
    </location>
</feature>
<protein>
    <submittedName>
        <fullName evidence="12">Cytochrome c4</fullName>
    </submittedName>
</protein>
<evidence type="ECO:0000256" key="7">
    <source>
        <dbReference type="ARBA" id="ARBA00023004"/>
    </source>
</evidence>
<evidence type="ECO:0000256" key="4">
    <source>
        <dbReference type="ARBA" id="ARBA00022723"/>
    </source>
</evidence>
<evidence type="ECO:0000256" key="1">
    <source>
        <dbReference type="ARBA" id="ARBA00004418"/>
    </source>
</evidence>
<sequence length="192" mass="20181">MRRLAPPALCLLALLTAPALAESAGQSAAERLPACLACHGEGGTSANPGVPSLGAMPADYVVTQLYLFRERQRVADPMNAMAEGLSDDDLRTLGEAVAKLPAPKPEANPDPARMESARALAAKHQCGSCHGADLAGQDQIPRIGAQREDYLLATLRAYKSGARAGYDPAMNEVAQGLSEDDIAALSYYLAHR</sequence>
<keyword evidence="6" id="KW-0249">Electron transport</keyword>
<dbReference type="PANTHER" id="PTHR33751:SF9">
    <property type="entry name" value="CYTOCHROME C4"/>
    <property type="match status" value="1"/>
</dbReference>
<reference evidence="12" key="1">
    <citation type="journal article" date="2016" name="Front. Microbiol.">
        <title>Genome Sequence of the Piezophilic, Mesophilic Sulfate-Reducing Bacterium Desulfovibrio indicus J2T.</title>
        <authorList>
            <person name="Cao J."/>
            <person name="Maignien L."/>
            <person name="Shao Z."/>
            <person name="Alain K."/>
            <person name="Jebbar M."/>
        </authorList>
    </citation>
    <scope>NUCLEOTIDE SEQUENCE</scope>
    <source>
        <strain evidence="12">NBRC 103626</strain>
    </source>
</reference>
<evidence type="ECO:0000256" key="9">
    <source>
        <dbReference type="PIRSR" id="PIRSR000005-2"/>
    </source>
</evidence>
<dbReference type="GO" id="GO:0009055">
    <property type="term" value="F:electron transfer activity"/>
    <property type="evidence" value="ECO:0007669"/>
    <property type="project" value="InterPro"/>
</dbReference>
<keyword evidence="7 9" id="KW-0408">Iron</keyword>
<dbReference type="InterPro" id="IPR036909">
    <property type="entry name" value="Cyt_c-like_dom_sf"/>
</dbReference>
<comment type="PTM">
    <text evidence="8">Binds 2 heme c groups covalently per subunit.</text>
</comment>
<gene>
    <name evidence="12" type="ORF">NBEOAGPD_1406</name>
</gene>
<dbReference type="PROSITE" id="PS51007">
    <property type="entry name" value="CYTC"/>
    <property type="match status" value="2"/>
</dbReference>
<evidence type="ECO:0000313" key="13">
    <source>
        <dbReference type="Proteomes" id="UP001055108"/>
    </source>
</evidence>
<dbReference type="AlphaFoldDB" id="A0AA37HLV0"/>
<dbReference type="GO" id="GO:0020037">
    <property type="term" value="F:heme binding"/>
    <property type="evidence" value="ECO:0007669"/>
    <property type="project" value="InterPro"/>
</dbReference>
<feature type="binding site" description="covalent" evidence="8">
    <location>
        <position position="126"/>
    </location>
    <ligand>
        <name>heme c</name>
        <dbReference type="ChEBI" id="CHEBI:61717"/>
        <label>2</label>
    </ligand>
</feature>
<comment type="caution">
    <text evidence="12">The sequence shown here is derived from an EMBL/GenBank/DDBJ whole genome shotgun (WGS) entry which is preliminary data.</text>
</comment>
<feature type="binding site" description="axial binding residue" evidence="9">
    <location>
        <position position="170"/>
    </location>
    <ligand>
        <name>heme c</name>
        <dbReference type="ChEBI" id="CHEBI:61717"/>
        <label>2</label>
    </ligand>
    <ligandPart>
        <name>Fe</name>
        <dbReference type="ChEBI" id="CHEBI:18248"/>
    </ligandPart>
</feature>
<dbReference type="GO" id="GO:0005506">
    <property type="term" value="F:iron ion binding"/>
    <property type="evidence" value="ECO:0007669"/>
    <property type="project" value="InterPro"/>
</dbReference>
<feature type="binding site" description="axial binding residue" evidence="9">
    <location>
        <position position="39"/>
    </location>
    <ligand>
        <name>heme c</name>
        <dbReference type="ChEBI" id="CHEBI:61717"/>
        <label>1</label>
    </ligand>
    <ligandPart>
        <name>Fe</name>
        <dbReference type="ChEBI" id="CHEBI:18248"/>
    </ligandPart>
</feature>
<dbReference type="InterPro" id="IPR024167">
    <property type="entry name" value="Cytochrome_c4-like"/>
</dbReference>
<accession>A0AA37HLV0</accession>
<evidence type="ECO:0000256" key="10">
    <source>
        <dbReference type="SAM" id="SignalP"/>
    </source>
</evidence>
<evidence type="ECO:0000256" key="6">
    <source>
        <dbReference type="ARBA" id="ARBA00022982"/>
    </source>
</evidence>
<name>A0AA37HLV0_9HYPH</name>
<dbReference type="PIRSF" id="PIRSF000005">
    <property type="entry name" value="Cytochrome_c4"/>
    <property type="match status" value="1"/>
</dbReference>
<keyword evidence="5" id="KW-0574">Periplasm</keyword>
<dbReference type="Pfam" id="PF00034">
    <property type="entry name" value="Cytochrom_C"/>
    <property type="match status" value="1"/>
</dbReference>
<feature type="domain" description="Cytochrome c" evidence="11">
    <location>
        <begin position="109"/>
        <end position="192"/>
    </location>
</feature>
<feature type="binding site" description="covalent" evidence="8">
    <location>
        <position position="129"/>
    </location>
    <ligand>
        <name>heme c</name>
        <dbReference type="ChEBI" id="CHEBI:61717"/>
        <label>2</label>
    </ligand>
</feature>
<dbReference type="GO" id="GO:0042597">
    <property type="term" value="C:periplasmic space"/>
    <property type="evidence" value="ECO:0007669"/>
    <property type="project" value="UniProtKB-SubCell"/>
</dbReference>
<evidence type="ECO:0000256" key="5">
    <source>
        <dbReference type="ARBA" id="ARBA00022764"/>
    </source>
</evidence>
<dbReference type="SUPFAM" id="SSF46626">
    <property type="entry name" value="Cytochrome c"/>
    <property type="match status" value="2"/>
</dbReference>
<evidence type="ECO:0000313" key="12">
    <source>
        <dbReference type="EMBL" id="GJD78192.1"/>
    </source>
</evidence>
<organism evidence="12 13">
    <name type="scientific">Methylobacterium gregans</name>
    <dbReference type="NCBI Taxonomy" id="374424"/>
    <lineage>
        <taxon>Bacteria</taxon>
        <taxon>Pseudomonadati</taxon>
        <taxon>Pseudomonadota</taxon>
        <taxon>Alphaproteobacteria</taxon>
        <taxon>Hyphomicrobiales</taxon>
        <taxon>Methylobacteriaceae</taxon>
        <taxon>Methylobacterium</taxon>
    </lineage>
</organism>
<evidence type="ECO:0000256" key="8">
    <source>
        <dbReference type="PIRSR" id="PIRSR000005-1"/>
    </source>
</evidence>
<feature type="binding site" description="axial binding residue" evidence="9">
    <location>
        <position position="130"/>
    </location>
    <ligand>
        <name>heme c</name>
        <dbReference type="ChEBI" id="CHEBI:61717"/>
        <label>2</label>
    </ligand>
    <ligandPart>
        <name>Fe</name>
        <dbReference type="ChEBI" id="CHEBI:18248"/>
    </ligandPart>
</feature>
<dbReference type="InterPro" id="IPR050597">
    <property type="entry name" value="Cytochrome_c_Oxidase_Subunit"/>
</dbReference>
<evidence type="ECO:0000259" key="11">
    <source>
        <dbReference type="PROSITE" id="PS51007"/>
    </source>
</evidence>
<dbReference type="Proteomes" id="UP001055108">
    <property type="component" value="Unassembled WGS sequence"/>
</dbReference>
<keyword evidence="4 9" id="KW-0479">Metal-binding</keyword>
<keyword evidence="2" id="KW-0813">Transport</keyword>
<evidence type="ECO:0000256" key="2">
    <source>
        <dbReference type="ARBA" id="ARBA00022448"/>
    </source>
</evidence>
<feature type="binding site" description="covalent" evidence="8">
    <location>
        <position position="35"/>
    </location>
    <ligand>
        <name>heme c</name>
        <dbReference type="ChEBI" id="CHEBI:61717"/>
        <label>1</label>
    </ligand>
</feature>
<dbReference type="PANTHER" id="PTHR33751">
    <property type="entry name" value="CBB3-TYPE CYTOCHROME C OXIDASE SUBUNIT FIXP"/>
    <property type="match status" value="1"/>
</dbReference>
<proteinExistence type="predicted"/>
<evidence type="ECO:0000256" key="3">
    <source>
        <dbReference type="ARBA" id="ARBA00022617"/>
    </source>
</evidence>
<keyword evidence="10" id="KW-0732">Signal</keyword>
<dbReference type="Gene3D" id="1.10.760.10">
    <property type="entry name" value="Cytochrome c-like domain"/>
    <property type="match status" value="2"/>
</dbReference>
<feature type="binding site" description="axial binding residue" evidence="9">
    <location>
        <position position="78"/>
    </location>
    <ligand>
        <name>heme c</name>
        <dbReference type="ChEBI" id="CHEBI:61717"/>
        <label>1</label>
    </ligand>
    <ligandPart>
        <name>Fe</name>
        <dbReference type="ChEBI" id="CHEBI:18248"/>
    </ligandPart>
</feature>
<feature type="chain" id="PRO_5041442249" evidence="10">
    <location>
        <begin position="22"/>
        <end position="192"/>
    </location>
</feature>
<dbReference type="RefSeq" id="WP_238301909.1">
    <property type="nucleotide sequence ID" value="NZ_BPQM01000028.1"/>
</dbReference>